<evidence type="ECO:0000313" key="12">
    <source>
        <dbReference type="Proteomes" id="UP000694255"/>
    </source>
</evidence>
<dbReference type="NCBIfam" id="TIGR00335">
    <property type="entry name" value="primase_sml"/>
    <property type="match status" value="1"/>
</dbReference>
<dbReference type="InterPro" id="IPR002755">
    <property type="entry name" value="DNA_primase_S"/>
</dbReference>
<keyword evidence="6 10" id="KW-0235">DNA replication</keyword>
<dbReference type="GO" id="GO:0006269">
    <property type="term" value="P:DNA replication, synthesis of primer"/>
    <property type="evidence" value="ECO:0007669"/>
    <property type="project" value="UniProtKB-KW"/>
</dbReference>
<dbReference type="AlphaFoldDB" id="A0A8J5QGQ4"/>
<sequence>MTPAQDKEITLESFADNASIPTSATTTKSSKPTEADMIFYYQRLFPFRQIFQWLSHSPKPTQDFTMREFAYEYRSGAYSRYNSFSTLDDFKKSVILANPTRFEIGAKYNINPNQRKHVPKSALKPVSKELVFDIDLTDYDGIRTCCAGTDICEKCWRFIQVGSKILDGALRQDFGFENLVWVFSGRRGAHCWVSDARARELDEGARRGIVEYLDVLGGKSGGGNKGGMNIKRPFHPHVERSFEILKGEFTSIVLDEQNPWVTEFGSDDNWNKVDELLGFIPNKQLQLELKNKWKSQTRYSDSRSKWEDLNSVARSVLKNNSQVNQLNEAKKDIIIYYMYPRLDVEVSRQLIHLLKSPFCIHPSTGNICVPFDPTKNISGNNQDDEYGFNPMHAPNLKQIQNELENYMDEDNNEDDDGEHKIQDFEKTSLKPYINYFSKFVNELIKTELKGIGSKRERDDDNLEF</sequence>
<keyword evidence="7" id="KW-0479">Metal-binding</keyword>
<dbReference type="OrthoDB" id="19606at2759"/>
<dbReference type="FunFam" id="3.90.920.10:FF:000003">
    <property type="entry name" value="DNA primase"/>
    <property type="match status" value="1"/>
</dbReference>
<dbReference type="Pfam" id="PF01896">
    <property type="entry name" value="DNA_primase_S"/>
    <property type="match status" value="1"/>
</dbReference>
<protein>
    <recommendedName>
        <fullName evidence="10">DNA primase</fullName>
        <ecNumber evidence="10">2.7.7.-</ecNumber>
    </recommendedName>
</protein>
<proteinExistence type="inferred from homology"/>
<dbReference type="InterPro" id="IPR014052">
    <property type="entry name" value="DNA_primase_ssu_euk/arc"/>
</dbReference>
<evidence type="ECO:0000256" key="3">
    <source>
        <dbReference type="ARBA" id="ARBA00022515"/>
    </source>
</evidence>
<keyword evidence="9" id="KW-0804">Transcription</keyword>
<evidence type="ECO:0000256" key="9">
    <source>
        <dbReference type="ARBA" id="ARBA00023163"/>
    </source>
</evidence>
<dbReference type="Proteomes" id="UP000694255">
    <property type="component" value="Unassembled WGS sequence"/>
</dbReference>
<evidence type="ECO:0000256" key="1">
    <source>
        <dbReference type="ARBA" id="ARBA00009762"/>
    </source>
</evidence>
<evidence type="ECO:0000256" key="2">
    <source>
        <dbReference type="ARBA" id="ARBA00022478"/>
    </source>
</evidence>
<dbReference type="GO" id="GO:0046872">
    <property type="term" value="F:metal ion binding"/>
    <property type="evidence" value="ECO:0007669"/>
    <property type="project" value="UniProtKB-KW"/>
</dbReference>
<keyword evidence="5" id="KW-0548">Nucleotidyltransferase</keyword>
<dbReference type="EC" id="2.7.7.-" evidence="10"/>
<dbReference type="GO" id="GO:0003899">
    <property type="term" value="F:DNA-directed RNA polymerase activity"/>
    <property type="evidence" value="ECO:0007669"/>
    <property type="project" value="InterPro"/>
</dbReference>
<keyword evidence="2 10" id="KW-0240">DNA-directed RNA polymerase</keyword>
<dbReference type="CDD" id="cd04860">
    <property type="entry name" value="AE_Prim_S"/>
    <property type="match status" value="1"/>
</dbReference>
<keyword evidence="4 10" id="KW-0808">Transferase</keyword>
<dbReference type="EMBL" id="JAGSYN010000272">
    <property type="protein sequence ID" value="KAG7660881.1"/>
    <property type="molecule type" value="Genomic_DNA"/>
</dbReference>
<gene>
    <name evidence="11" type="ORF">J8A68_005556</name>
</gene>
<evidence type="ECO:0000256" key="6">
    <source>
        <dbReference type="ARBA" id="ARBA00022705"/>
    </source>
</evidence>
<dbReference type="PANTHER" id="PTHR10536">
    <property type="entry name" value="DNA PRIMASE SMALL SUBUNIT"/>
    <property type="match status" value="1"/>
</dbReference>
<accession>A0A8J5QGQ4</accession>
<keyword evidence="8" id="KW-0862">Zinc</keyword>
<comment type="caution">
    <text evidence="11">The sequence shown here is derived from an EMBL/GenBank/DDBJ whole genome shotgun (WGS) entry which is preliminary data.</text>
</comment>
<dbReference type="RefSeq" id="XP_049261114.1">
    <property type="nucleotide sequence ID" value="XM_049409635.1"/>
</dbReference>
<name>A0A8J5QGQ4_9ASCO</name>
<evidence type="ECO:0000256" key="5">
    <source>
        <dbReference type="ARBA" id="ARBA00022695"/>
    </source>
</evidence>
<reference evidence="11 12" key="1">
    <citation type="journal article" date="2021" name="DNA Res.">
        <title>Genome analysis of Candida subhashii reveals its hybrid nature and dual mitochondrial genome conformations.</title>
        <authorList>
            <person name="Mixao V."/>
            <person name="Hegedusova E."/>
            <person name="Saus E."/>
            <person name="Pryszcz L.P."/>
            <person name="Cillingova A."/>
            <person name="Nosek J."/>
            <person name="Gabaldon T."/>
        </authorList>
    </citation>
    <scope>NUCLEOTIDE SEQUENCE [LARGE SCALE GENOMIC DNA]</scope>
    <source>
        <strain evidence="11 12">CBS 10753</strain>
    </source>
</reference>
<comment type="similarity">
    <text evidence="1 10">Belongs to the eukaryotic-type primase small subunit family.</text>
</comment>
<keyword evidence="3 10" id="KW-0639">Primosome</keyword>
<organism evidence="11 12">
    <name type="scientific">[Candida] subhashii</name>
    <dbReference type="NCBI Taxonomy" id="561895"/>
    <lineage>
        <taxon>Eukaryota</taxon>
        <taxon>Fungi</taxon>
        <taxon>Dikarya</taxon>
        <taxon>Ascomycota</taxon>
        <taxon>Saccharomycotina</taxon>
        <taxon>Pichiomycetes</taxon>
        <taxon>Debaryomycetaceae</taxon>
        <taxon>Spathaspora</taxon>
    </lineage>
</organism>
<keyword evidence="12" id="KW-1185">Reference proteome</keyword>
<dbReference type="GO" id="GO:0005658">
    <property type="term" value="C:alpha DNA polymerase:primase complex"/>
    <property type="evidence" value="ECO:0007669"/>
    <property type="project" value="UniProtKB-ARBA"/>
</dbReference>
<evidence type="ECO:0000256" key="8">
    <source>
        <dbReference type="ARBA" id="ARBA00022833"/>
    </source>
</evidence>
<evidence type="ECO:0000313" key="11">
    <source>
        <dbReference type="EMBL" id="KAG7660881.1"/>
    </source>
</evidence>
<dbReference type="GeneID" id="73472356"/>
<evidence type="ECO:0000256" key="10">
    <source>
        <dbReference type="RuleBase" id="RU003514"/>
    </source>
</evidence>
<evidence type="ECO:0000256" key="7">
    <source>
        <dbReference type="ARBA" id="ARBA00022723"/>
    </source>
</evidence>
<evidence type="ECO:0000256" key="4">
    <source>
        <dbReference type="ARBA" id="ARBA00022679"/>
    </source>
</evidence>